<feature type="region of interest" description="Disordered" evidence="7">
    <location>
        <begin position="1"/>
        <end position="207"/>
    </location>
</feature>
<dbReference type="AlphaFoldDB" id="A0A9P8LDF5"/>
<name>A0A9P8LDF5_9PEZI</name>
<dbReference type="GO" id="GO:0006260">
    <property type="term" value="P:DNA replication"/>
    <property type="evidence" value="ECO:0007669"/>
    <property type="project" value="UniProtKB-KW"/>
</dbReference>
<dbReference type="InterPro" id="IPR021644">
    <property type="entry name" value="CAF-1_p150_acidic"/>
</dbReference>
<comment type="subcellular location">
    <subcellularLocation>
        <location evidence="1">Nucleus</location>
    </subcellularLocation>
</comment>
<dbReference type="InterPro" id="IPR022043">
    <property type="entry name" value="CAF1A_DD"/>
</dbReference>
<gene>
    <name evidence="11" type="ORF">GP486_003267</name>
</gene>
<protein>
    <recommendedName>
        <fullName evidence="13">Chromatin assembly factor 1 subunit A</fullName>
    </recommendedName>
</protein>
<evidence type="ECO:0000259" key="10">
    <source>
        <dbReference type="Pfam" id="PF21796"/>
    </source>
</evidence>
<evidence type="ECO:0000256" key="6">
    <source>
        <dbReference type="ARBA" id="ARBA00023242"/>
    </source>
</evidence>
<feature type="compositionally biased region" description="Polar residues" evidence="7">
    <location>
        <begin position="520"/>
        <end position="532"/>
    </location>
</feature>
<evidence type="ECO:0008006" key="13">
    <source>
        <dbReference type="Google" id="ProtNLM"/>
    </source>
</evidence>
<feature type="compositionally biased region" description="Basic and acidic residues" evidence="7">
    <location>
        <begin position="129"/>
        <end position="207"/>
    </location>
</feature>
<proteinExistence type="predicted"/>
<dbReference type="Pfam" id="PF21796">
    <property type="entry name" value="Cac1_C"/>
    <property type="match status" value="1"/>
</dbReference>
<dbReference type="Pfam" id="PF12253">
    <property type="entry name" value="CAF1A_dimeriz"/>
    <property type="match status" value="1"/>
</dbReference>
<evidence type="ECO:0000256" key="7">
    <source>
        <dbReference type="SAM" id="MobiDB-lite"/>
    </source>
</evidence>
<keyword evidence="6" id="KW-0539">Nucleus</keyword>
<evidence type="ECO:0000259" key="9">
    <source>
        <dbReference type="Pfam" id="PF12253"/>
    </source>
</evidence>
<feature type="region of interest" description="Disordered" evidence="7">
    <location>
        <begin position="416"/>
        <end position="459"/>
    </location>
</feature>
<dbReference type="Proteomes" id="UP000750711">
    <property type="component" value="Unassembled WGS sequence"/>
</dbReference>
<evidence type="ECO:0000256" key="5">
    <source>
        <dbReference type="ARBA" id="ARBA00023204"/>
    </source>
</evidence>
<dbReference type="GO" id="GO:0005634">
    <property type="term" value="C:nucleus"/>
    <property type="evidence" value="ECO:0007669"/>
    <property type="project" value="UniProtKB-SubCell"/>
</dbReference>
<dbReference type="EMBL" id="JAGHQM010000425">
    <property type="protein sequence ID" value="KAH0562031.1"/>
    <property type="molecule type" value="Genomic_DNA"/>
</dbReference>
<feature type="domain" description="Chromatin assembly factor 1 subunit A dimerization" evidence="9">
    <location>
        <begin position="381"/>
        <end position="456"/>
    </location>
</feature>
<keyword evidence="3" id="KW-0227">DNA damage</keyword>
<evidence type="ECO:0000256" key="1">
    <source>
        <dbReference type="ARBA" id="ARBA00004123"/>
    </source>
</evidence>
<dbReference type="GO" id="GO:0006281">
    <property type="term" value="P:DNA repair"/>
    <property type="evidence" value="ECO:0007669"/>
    <property type="project" value="UniProtKB-KW"/>
</dbReference>
<keyword evidence="12" id="KW-1185">Reference proteome</keyword>
<dbReference type="Pfam" id="PF11600">
    <property type="entry name" value="CAF1A_acidic"/>
    <property type="match status" value="1"/>
</dbReference>
<evidence type="ECO:0000256" key="3">
    <source>
        <dbReference type="ARBA" id="ARBA00022763"/>
    </source>
</evidence>
<feature type="domain" description="Chromatin assembly factor 1 subunit Cac1-like C-terminal" evidence="10">
    <location>
        <begin position="574"/>
        <end position="598"/>
    </location>
</feature>
<accession>A0A9P8LDF5</accession>
<organism evidence="11 12">
    <name type="scientific">Trichoglossum hirsutum</name>
    <dbReference type="NCBI Taxonomy" id="265104"/>
    <lineage>
        <taxon>Eukaryota</taxon>
        <taxon>Fungi</taxon>
        <taxon>Dikarya</taxon>
        <taxon>Ascomycota</taxon>
        <taxon>Pezizomycotina</taxon>
        <taxon>Geoglossomycetes</taxon>
        <taxon>Geoglossales</taxon>
        <taxon>Geoglossaceae</taxon>
        <taxon>Trichoglossum</taxon>
    </lineage>
</organism>
<dbReference type="PANTHER" id="PTHR15272:SF0">
    <property type="entry name" value="CHROMATIN ASSEMBLY FACTOR 1 SUBUNIT A"/>
    <property type="match status" value="1"/>
</dbReference>
<evidence type="ECO:0000313" key="12">
    <source>
        <dbReference type="Proteomes" id="UP000750711"/>
    </source>
</evidence>
<keyword evidence="4" id="KW-0143">Chaperone</keyword>
<evidence type="ECO:0000256" key="4">
    <source>
        <dbReference type="ARBA" id="ARBA00023186"/>
    </source>
</evidence>
<feature type="domain" description="Chromatin assembly factor 1 p150 subunit acidic region" evidence="8">
    <location>
        <begin position="114"/>
        <end position="267"/>
    </location>
</feature>
<evidence type="ECO:0000259" key="8">
    <source>
        <dbReference type="Pfam" id="PF11600"/>
    </source>
</evidence>
<keyword evidence="2" id="KW-0235">DNA replication</keyword>
<keyword evidence="5" id="KW-0234">DNA repair</keyword>
<feature type="compositionally biased region" description="Acidic residues" evidence="7">
    <location>
        <begin position="425"/>
        <end position="459"/>
    </location>
</feature>
<feature type="compositionally biased region" description="Basic and acidic residues" evidence="7">
    <location>
        <begin position="27"/>
        <end position="39"/>
    </location>
</feature>
<evidence type="ECO:0000313" key="11">
    <source>
        <dbReference type="EMBL" id="KAH0562031.1"/>
    </source>
</evidence>
<dbReference type="GO" id="GO:0006334">
    <property type="term" value="P:nucleosome assembly"/>
    <property type="evidence" value="ECO:0007669"/>
    <property type="project" value="TreeGrafter"/>
</dbReference>
<comment type="caution">
    <text evidence="11">The sequence shown here is derived from an EMBL/GenBank/DDBJ whole genome shotgun (WGS) entry which is preliminary data.</text>
</comment>
<feature type="compositionally biased region" description="Polar residues" evidence="7">
    <location>
        <begin position="1"/>
        <end position="12"/>
    </location>
</feature>
<dbReference type="PANTHER" id="PTHR15272">
    <property type="entry name" value="CHROMATIN ASSEMBLY FACTOR 1 SUBUNIT A CAF-1 SUBUNIT A"/>
    <property type="match status" value="1"/>
</dbReference>
<feature type="compositionally biased region" description="Low complexity" evidence="7">
    <location>
        <begin position="40"/>
        <end position="55"/>
    </location>
</feature>
<reference evidence="11" key="1">
    <citation type="submission" date="2021-03" db="EMBL/GenBank/DDBJ databases">
        <title>Comparative genomics and phylogenomic investigation of the class Geoglossomycetes provide insights into ecological specialization and systematics.</title>
        <authorList>
            <person name="Melie T."/>
            <person name="Pirro S."/>
            <person name="Miller A.N."/>
            <person name="Quandt A."/>
        </authorList>
    </citation>
    <scope>NUCLEOTIDE SEQUENCE</scope>
    <source>
        <strain evidence="11">CAQ_001_2017</strain>
    </source>
</reference>
<evidence type="ECO:0000256" key="2">
    <source>
        <dbReference type="ARBA" id="ARBA00022705"/>
    </source>
</evidence>
<dbReference type="GO" id="GO:0033186">
    <property type="term" value="C:CAF-1 complex"/>
    <property type="evidence" value="ECO:0007669"/>
    <property type="project" value="TreeGrafter"/>
</dbReference>
<sequence length="598" mass="67236">MSTLCSTTTSPNPRKRACPDQDAEAEADIRMETADESRRTASPSSMSSPYSDLSSFTNEKTKLGGTVDDCSAGERLAGAAQNEVAQDQKASLEEVEDQSRAAPLASDKSLPHAKRKKLTFTEKQVQAQEKADKKVRREEERRRREEERRKRGEEKAEERRKKEEERDERKRAKEEEKRVKEEEKRLKEEEKRLKEEEKLKKADAKKDKSQMSLNAFISRSSTSASAARWKAATPDEGVESVAQPALTYQMPSNTDYQRTFAPFFVKPHVTMAPWNRWNRDEKDIHGFRETIDRCLEIQNNPDLPTRAMVSSIPELCHISPSKRSTRGTRLRYSVKEIIVKLTESTEALGTAGNPVKTASSSRHRRHYGPMETKFLKSIPMKYLGFHEDVRPPYWGTFTKQPSTDVVRSLSRNPTRRKLPNINYDYDSEAVWDPEEEGEDLDSEGEQEDASDDDADDMEGFLDDEGVPEASDTANRRRAVLSDLVPICSGLCWDDDTATSNRELNGYRMEAILTRPGSPSGLGTNTNDSTAKNKMNPPRLPLHSINRTNASASRSTSNQVNVGAGRAVMVAAGDLVNFKAAIQGSNLTKTGLVEVLKKQ</sequence>
<dbReference type="InterPro" id="IPR048800">
    <property type="entry name" value="Cac1-like_C"/>
</dbReference>
<feature type="region of interest" description="Disordered" evidence="7">
    <location>
        <begin position="512"/>
        <end position="544"/>
    </location>
</feature>